<protein>
    <submittedName>
        <fullName evidence="2">Uncharacterized protein</fullName>
    </submittedName>
</protein>
<proteinExistence type="predicted"/>
<organism evidence="2 3">
    <name type="scientific">Parasponia andersonii</name>
    <name type="common">Sponia andersonii</name>
    <dbReference type="NCBI Taxonomy" id="3476"/>
    <lineage>
        <taxon>Eukaryota</taxon>
        <taxon>Viridiplantae</taxon>
        <taxon>Streptophyta</taxon>
        <taxon>Embryophyta</taxon>
        <taxon>Tracheophyta</taxon>
        <taxon>Spermatophyta</taxon>
        <taxon>Magnoliopsida</taxon>
        <taxon>eudicotyledons</taxon>
        <taxon>Gunneridae</taxon>
        <taxon>Pentapetalae</taxon>
        <taxon>rosids</taxon>
        <taxon>fabids</taxon>
        <taxon>Rosales</taxon>
        <taxon>Cannabaceae</taxon>
        <taxon>Parasponia</taxon>
    </lineage>
</organism>
<dbReference type="EMBL" id="JXTB01000499">
    <property type="protein sequence ID" value="PON38322.1"/>
    <property type="molecule type" value="Genomic_DNA"/>
</dbReference>
<evidence type="ECO:0000256" key="1">
    <source>
        <dbReference type="SAM" id="MobiDB-lite"/>
    </source>
</evidence>
<evidence type="ECO:0000313" key="2">
    <source>
        <dbReference type="EMBL" id="PON38322.1"/>
    </source>
</evidence>
<feature type="compositionally biased region" description="Basic and acidic residues" evidence="1">
    <location>
        <begin position="54"/>
        <end position="63"/>
    </location>
</feature>
<dbReference type="Proteomes" id="UP000237105">
    <property type="component" value="Unassembled WGS sequence"/>
</dbReference>
<feature type="region of interest" description="Disordered" evidence="1">
    <location>
        <begin position="43"/>
        <end position="63"/>
    </location>
</feature>
<sequence>MSGEEKEGEMTMPGEQAVRVAVTKIRFAEIIRKSKKQLNDNVKALTTSSTGTAHEVDGLNKSR</sequence>
<dbReference type="AlphaFoldDB" id="A0A2P5AP50"/>
<comment type="caution">
    <text evidence="2">The sequence shown here is derived from an EMBL/GenBank/DDBJ whole genome shotgun (WGS) entry which is preliminary data.</text>
</comment>
<evidence type="ECO:0000313" key="3">
    <source>
        <dbReference type="Proteomes" id="UP000237105"/>
    </source>
</evidence>
<name>A0A2P5AP50_PARAD</name>
<gene>
    <name evidence="2" type="ORF">PanWU01x14_313500</name>
</gene>
<keyword evidence="3" id="KW-1185">Reference proteome</keyword>
<reference evidence="3" key="1">
    <citation type="submission" date="2016-06" db="EMBL/GenBank/DDBJ databases">
        <title>Parallel loss of symbiosis genes in relatives of nitrogen-fixing non-legume Parasponia.</title>
        <authorList>
            <person name="Van Velzen R."/>
            <person name="Holmer R."/>
            <person name="Bu F."/>
            <person name="Rutten L."/>
            <person name="Van Zeijl A."/>
            <person name="Liu W."/>
            <person name="Santuari L."/>
            <person name="Cao Q."/>
            <person name="Sharma T."/>
            <person name="Shen D."/>
            <person name="Roswanjaya Y."/>
            <person name="Wardhani T."/>
            <person name="Kalhor M.S."/>
            <person name="Jansen J."/>
            <person name="Van den Hoogen J."/>
            <person name="Gungor B."/>
            <person name="Hartog M."/>
            <person name="Hontelez J."/>
            <person name="Verver J."/>
            <person name="Yang W.-C."/>
            <person name="Schijlen E."/>
            <person name="Repin R."/>
            <person name="Schilthuizen M."/>
            <person name="Schranz E."/>
            <person name="Heidstra R."/>
            <person name="Miyata K."/>
            <person name="Fedorova E."/>
            <person name="Kohlen W."/>
            <person name="Bisseling T."/>
            <person name="Smit S."/>
            <person name="Geurts R."/>
        </authorList>
    </citation>
    <scope>NUCLEOTIDE SEQUENCE [LARGE SCALE GENOMIC DNA]</scope>
    <source>
        <strain evidence="3">cv. WU1-14</strain>
    </source>
</reference>
<accession>A0A2P5AP50</accession>